<feature type="non-terminal residue" evidence="2">
    <location>
        <position position="87"/>
    </location>
</feature>
<evidence type="ECO:0000256" key="1">
    <source>
        <dbReference type="SAM" id="Phobius"/>
    </source>
</evidence>
<proteinExistence type="predicted"/>
<keyword evidence="1" id="KW-0812">Transmembrane</keyword>
<evidence type="ECO:0000313" key="2">
    <source>
        <dbReference type="EMBL" id="GAF71207.1"/>
    </source>
</evidence>
<dbReference type="AlphaFoldDB" id="X0S5J8"/>
<gene>
    <name evidence="2" type="ORF">S01H1_07757</name>
</gene>
<reference evidence="2" key="1">
    <citation type="journal article" date="2014" name="Front. Microbiol.">
        <title>High frequency of phylogenetically diverse reductive dehalogenase-homologous genes in deep subseafloor sedimentary metagenomes.</title>
        <authorList>
            <person name="Kawai M."/>
            <person name="Futagami T."/>
            <person name="Toyoda A."/>
            <person name="Takaki Y."/>
            <person name="Nishi S."/>
            <person name="Hori S."/>
            <person name="Arai W."/>
            <person name="Tsubouchi T."/>
            <person name="Morono Y."/>
            <person name="Uchiyama I."/>
            <person name="Ito T."/>
            <person name="Fujiyama A."/>
            <person name="Inagaki F."/>
            <person name="Takami H."/>
        </authorList>
    </citation>
    <scope>NUCLEOTIDE SEQUENCE</scope>
    <source>
        <strain evidence="2">Expedition CK06-06</strain>
    </source>
</reference>
<keyword evidence="1" id="KW-1133">Transmembrane helix</keyword>
<name>X0S5J8_9ZZZZ</name>
<feature type="transmembrane region" description="Helical" evidence="1">
    <location>
        <begin position="21"/>
        <end position="40"/>
    </location>
</feature>
<dbReference type="EMBL" id="BARS01003984">
    <property type="protein sequence ID" value="GAF71207.1"/>
    <property type="molecule type" value="Genomic_DNA"/>
</dbReference>
<comment type="caution">
    <text evidence="2">The sequence shown here is derived from an EMBL/GenBank/DDBJ whole genome shotgun (WGS) entry which is preliminary data.</text>
</comment>
<keyword evidence="1" id="KW-0472">Membrane</keyword>
<organism evidence="2">
    <name type="scientific">marine sediment metagenome</name>
    <dbReference type="NCBI Taxonomy" id="412755"/>
    <lineage>
        <taxon>unclassified sequences</taxon>
        <taxon>metagenomes</taxon>
        <taxon>ecological metagenomes</taxon>
    </lineage>
</organism>
<accession>X0S5J8</accession>
<protein>
    <submittedName>
        <fullName evidence="2">Uncharacterized protein</fullName>
    </submittedName>
</protein>
<sequence length="87" mass="9981">MTGYSVRLIFREITLERRTSLFLLVMLGSVFFIILIVSSFNNGIKDNLFENFSLLTGGQITINGYIKDEHGINTLIKNRNKLVKEIK</sequence>